<name>K0E0S4_9BURK</name>
<dbReference type="AlphaFoldDB" id="K0E0S4"/>
<protein>
    <submittedName>
        <fullName evidence="1">Uncharacterized protein</fullName>
    </submittedName>
</protein>
<proteinExistence type="predicted"/>
<dbReference type="Proteomes" id="UP000010105">
    <property type="component" value="Plasmid pSYMBR3459"/>
</dbReference>
<sequence>MHQDLGLVPSPSVAGNLALTCGFTLRGGTINRREAHRHALKLFDEQILTSFRARVAPNDLFRLRIRTRTA</sequence>
<evidence type="ECO:0000313" key="2">
    <source>
        <dbReference type="Proteomes" id="UP000010105"/>
    </source>
</evidence>
<organism evidence="1 2">
    <name type="scientific">Paraburkholderia phenoliruptrix BR3459a</name>
    <dbReference type="NCBI Taxonomy" id="1229205"/>
    <lineage>
        <taxon>Bacteria</taxon>
        <taxon>Pseudomonadati</taxon>
        <taxon>Pseudomonadota</taxon>
        <taxon>Betaproteobacteria</taxon>
        <taxon>Burkholderiales</taxon>
        <taxon>Burkholderiaceae</taxon>
        <taxon>Paraburkholderia</taxon>
    </lineage>
</organism>
<evidence type="ECO:0000313" key="1">
    <source>
        <dbReference type="EMBL" id="AFT90387.1"/>
    </source>
</evidence>
<reference evidence="1 2" key="1">
    <citation type="journal article" date="2012" name="J. Bacteriol.">
        <title>Complete Genome Sequence of Burkholderia phenoliruptrix BR3459a (CLA1), a Heat-Tolerant, Nitrogen-Fixing Symbiont of Mimosa flocculosa.</title>
        <authorList>
            <person name="de Oliveira Cunha C."/>
            <person name="Goda Zuleta L.F."/>
            <person name="Paula de Almeida L.G."/>
            <person name="Prioli Ciapina L."/>
            <person name="Lustrino Borges W."/>
            <person name="Pitard R.M."/>
            <person name="Baldani J.I."/>
            <person name="Straliotto R."/>
            <person name="de Faria S.M."/>
            <person name="Hungria M."/>
            <person name="Sousa Cavada B."/>
            <person name="Mercante F.M."/>
            <person name="Ribeiro de Vasconcelos A.T."/>
        </authorList>
    </citation>
    <scope>NUCLEOTIDE SEQUENCE [LARGE SCALE GENOMIC DNA]</scope>
    <source>
        <strain evidence="1 2">BR3459a</strain>
        <plasmid evidence="1 2">pSYMBR3459</plasmid>
    </source>
</reference>
<geneLocation type="plasmid" evidence="1 2">
    <name>pSYMBR3459</name>
</geneLocation>
<keyword evidence="1" id="KW-0614">Plasmid</keyword>
<dbReference type="EMBL" id="CP003865">
    <property type="protein sequence ID" value="AFT90387.1"/>
    <property type="molecule type" value="Genomic_DNA"/>
</dbReference>
<dbReference type="HOGENOM" id="CLU_2750008_0_0_4"/>
<gene>
    <name evidence="1" type="ORF">BUPH_08550</name>
</gene>
<dbReference type="KEGG" id="bpx:BUPH_08550"/>
<accession>K0E0S4</accession>